<evidence type="ECO:0000313" key="2">
    <source>
        <dbReference type="EMBL" id="CBL39443.1"/>
    </source>
</evidence>
<name>D4MVM7_ANAHA</name>
<dbReference type="Proteomes" id="UP000008960">
    <property type="component" value="Chromosome"/>
</dbReference>
<dbReference type="PATRIC" id="fig|245018.3.peg.2905"/>
<proteinExistence type="predicted"/>
<gene>
    <name evidence="2" type="ORF">CL2_26150</name>
</gene>
<dbReference type="EMBL" id="FP929061">
    <property type="protein sequence ID" value="CBL39443.1"/>
    <property type="molecule type" value="Genomic_DNA"/>
</dbReference>
<evidence type="ECO:0000256" key="1">
    <source>
        <dbReference type="SAM" id="Coils"/>
    </source>
</evidence>
<keyword evidence="1" id="KW-0175">Coiled coil</keyword>
<organism evidence="2 3">
    <name type="scientific">Anaerostipes hadrus</name>
    <dbReference type="NCBI Taxonomy" id="649756"/>
    <lineage>
        <taxon>Bacteria</taxon>
        <taxon>Bacillati</taxon>
        <taxon>Bacillota</taxon>
        <taxon>Clostridia</taxon>
        <taxon>Lachnospirales</taxon>
        <taxon>Lachnospiraceae</taxon>
        <taxon>Anaerostipes</taxon>
    </lineage>
</organism>
<reference evidence="2 3" key="1">
    <citation type="submission" date="2010-03" db="EMBL/GenBank/DDBJ databases">
        <title>The genome sequence of Clostridiales sp. SSC/2.</title>
        <authorList>
            <consortium name="metaHIT consortium -- http://www.metahit.eu/"/>
            <person name="Pajon A."/>
            <person name="Turner K."/>
            <person name="Parkhill J."/>
            <person name="Duncan S."/>
            <person name="Flint H."/>
        </authorList>
    </citation>
    <scope>NUCLEOTIDE SEQUENCE [LARGE SCALE GENOMIC DNA]</scope>
    <source>
        <strain evidence="2 3">SSC/2</strain>
    </source>
</reference>
<sequence length="101" mass="11643">MNKRNDEENACLVVQCANCGRIHVYFRKWRDGESCSQCGGGPLRMLGVPTVRGNKENQVKIRVSVEREELDRLMKDMDNVNKLANEAYDKIRKLSKIKIEC</sequence>
<dbReference type="AlphaFoldDB" id="D4MVM7"/>
<protein>
    <submittedName>
        <fullName evidence="2">Uncharacterized protein</fullName>
    </submittedName>
</protein>
<dbReference type="RefSeq" id="WP_015530771.1">
    <property type="nucleotide sequence ID" value="NC_021016.1"/>
</dbReference>
<feature type="coiled-coil region" evidence="1">
    <location>
        <begin position="63"/>
        <end position="90"/>
    </location>
</feature>
<reference evidence="2 3" key="2">
    <citation type="submission" date="2010-03" db="EMBL/GenBank/DDBJ databases">
        <authorList>
            <person name="Pajon A."/>
        </authorList>
    </citation>
    <scope>NUCLEOTIDE SEQUENCE [LARGE SCALE GENOMIC DNA]</scope>
    <source>
        <strain evidence="2 3">SSC/2</strain>
    </source>
</reference>
<accession>D4MVM7</accession>
<evidence type="ECO:0000313" key="3">
    <source>
        <dbReference type="Proteomes" id="UP000008960"/>
    </source>
</evidence>
<dbReference type="KEGG" id="bprl:CL2_26150"/>